<feature type="region of interest" description="Disordered" evidence="1">
    <location>
        <begin position="13"/>
        <end position="44"/>
    </location>
</feature>
<feature type="compositionally biased region" description="Low complexity" evidence="1">
    <location>
        <begin position="18"/>
        <end position="29"/>
    </location>
</feature>
<sequence length="101" mass="11301">MAATIQLAFSTATEGRLSNASDCTSSSSASEHDEYTPTNIGSVHQSRKWRKFMKKVVEGSKRSIYESSKPMIFRYDPVSYSLNFDEGNHSDECNIYGSRCS</sequence>
<name>A0AAU9LZR7_9ASTR</name>
<dbReference type="Proteomes" id="UP001157418">
    <property type="component" value="Unassembled WGS sequence"/>
</dbReference>
<proteinExistence type="predicted"/>
<protein>
    <submittedName>
        <fullName evidence="2">Uncharacterized protein</fullName>
    </submittedName>
</protein>
<dbReference type="PANTHER" id="PTHR33168">
    <property type="entry name" value="STRESS INDUCED PROTEIN-RELATED"/>
    <property type="match status" value="1"/>
</dbReference>
<keyword evidence="3" id="KW-1185">Reference proteome</keyword>
<evidence type="ECO:0000313" key="3">
    <source>
        <dbReference type="Proteomes" id="UP001157418"/>
    </source>
</evidence>
<evidence type="ECO:0000256" key="1">
    <source>
        <dbReference type="SAM" id="MobiDB-lite"/>
    </source>
</evidence>
<comment type="caution">
    <text evidence="2">The sequence shown here is derived from an EMBL/GenBank/DDBJ whole genome shotgun (WGS) entry which is preliminary data.</text>
</comment>
<dbReference type="EMBL" id="CAKMRJ010001112">
    <property type="protein sequence ID" value="CAH1421313.1"/>
    <property type="molecule type" value="Genomic_DNA"/>
</dbReference>
<gene>
    <name evidence="2" type="ORF">LVIROSA_LOCUS8723</name>
</gene>
<reference evidence="2 3" key="1">
    <citation type="submission" date="2022-01" db="EMBL/GenBank/DDBJ databases">
        <authorList>
            <person name="Xiong W."/>
            <person name="Schranz E."/>
        </authorList>
    </citation>
    <scope>NUCLEOTIDE SEQUENCE [LARGE SCALE GENOMIC DNA]</scope>
</reference>
<accession>A0AAU9LZR7</accession>
<evidence type="ECO:0000313" key="2">
    <source>
        <dbReference type="EMBL" id="CAH1421313.1"/>
    </source>
</evidence>
<dbReference type="AlphaFoldDB" id="A0AAU9LZR7"/>
<organism evidence="2 3">
    <name type="scientific">Lactuca virosa</name>
    <dbReference type="NCBI Taxonomy" id="75947"/>
    <lineage>
        <taxon>Eukaryota</taxon>
        <taxon>Viridiplantae</taxon>
        <taxon>Streptophyta</taxon>
        <taxon>Embryophyta</taxon>
        <taxon>Tracheophyta</taxon>
        <taxon>Spermatophyta</taxon>
        <taxon>Magnoliopsida</taxon>
        <taxon>eudicotyledons</taxon>
        <taxon>Gunneridae</taxon>
        <taxon>Pentapetalae</taxon>
        <taxon>asterids</taxon>
        <taxon>campanulids</taxon>
        <taxon>Asterales</taxon>
        <taxon>Asteraceae</taxon>
        <taxon>Cichorioideae</taxon>
        <taxon>Cichorieae</taxon>
        <taxon>Lactucinae</taxon>
        <taxon>Lactuca</taxon>
    </lineage>
</organism>